<feature type="domain" description="Tle cognate immunity protein 4 C-terminal" evidence="1">
    <location>
        <begin position="186"/>
        <end position="352"/>
    </location>
</feature>
<dbReference type="EMBL" id="WNKW01000004">
    <property type="protein sequence ID" value="MTW34308.1"/>
    <property type="molecule type" value="Genomic_DNA"/>
</dbReference>
<reference evidence="2 3" key="1">
    <citation type="submission" date="2019-11" db="EMBL/GenBank/DDBJ databases">
        <title>Type strains purchased from KCTC, JCM and DSMZ.</title>
        <authorList>
            <person name="Lu H."/>
        </authorList>
    </citation>
    <scope>NUCLEOTIDE SEQUENCE [LARGE SCALE GENOMIC DNA]</scope>
    <source>
        <strain evidence="2 3">DSM 103461</strain>
    </source>
</reference>
<evidence type="ECO:0000313" key="3">
    <source>
        <dbReference type="Proteomes" id="UP000735592"/>
    </source>
</evidence>
<protein>
    <recommendedName>
        <fullName evidence="1">Tle cognate immunity protein 4 C-terminal domain-containing protein</fullName>
    </recommendedName>
</protein>
<comment type="caution">
    <text evidence="2">The sequence shown here is derived from an EMBL/GenBank/DDBJ whole genome shotgun (WGS) entry which is preliminary data.</text>
</comment>
<dbReference type="Proteomes" id="UP000735592">
    <property type="component" value="Unassembled WGS sequence"/>
</dbReference>
<dbReference type="RefSeq" id="WP_155435669.1">
    <property type="nucleotide sequence ID" value="NZ_JBHLXK010000002.1"/>
</dbReference>
<sequence>MKKIFIKKFLKVFLIMFFIEHDFALSSEYRKTEIVKSQMKDRFTNKLKVHDICFTRFLMSVPLNTTIVYGRLTAGGELSRLKNQAKNVGNIIQEMIKENERNLFLFPKDEDVDFAVDVPILINGENITHLVNIVGFSYYDIYTFIKIGSDAYVIEAKGMPKSLVREYLEENLSTAKHLISMEEKTIPDDPGICLDGVISTIDSPYEGIEMGIRLHDHPDVHFSITTMKNSNSLQKFDLAKDITDGQKEAAEKGLGEWATHLKVLRLRKRGVNNWDGEEALLRIPSGYGKPSVHKFTFRASGKTNAALYPFVEMTLDTGVKGNMSTAQKPSLSDEDAIALWDSLLDSIRVRPNAVAPSAATTSNLDESLFKSFPTEK</sequence>
<evidence type="ECO:0000313" key="2">
    <source>
        <dbReference type="EMBL" id="MTW34308.1"/>
    </source>
</evidence>
<keyword evidence="3" id="KW-1185">Reference proteome</keyword>
<dbReference type="Pfam" id="PF18426">
    <property type="entry name" value="Tli4_C"/>
    <property type="match status" value="1"/>
</dbReference>
<gene>
    <name evidence="2" type="ORF">GM655_15985</name>
</gene>
<name>A0ABW9SQ68_9BURK</name>
<accession>A0ABW9SQ68</accession>
<dbReference type="InterPro" id="IPR041290">
    <property type="entry name" value="Tli4_C"/>
</dbReference>
<evidence type="ECO:0000259" key="1">
    <source>
        <dbReference type="Pfam" id="PF18426"/>
    </source>
</evidence>
<organism evidence="2 3">
    <name type="scientific">Pseudoduganella danionis</name>
    <dbReference type="NCBI Taxonomy" id="1890295"/>
    <lineage>
        <taxon>Bacteria</taxon>
        <taxon>Pseudomonadati</taxon>
        <taxon>Pseudomonadota</taxon>
        <taxon>Betaproteobacteria</taxon>
        <taxon>Burkholderiales</taxon>
        <taxon>Oxalobacteraceae</taxon>
        <taxon>Telluria group</taxon>
        <taxon>Pseudoduganella</taxon>
    </lineage>
</organism>
<proteinExistence type="predicted"/>